<dbReference type="EC" id="3.1.1.24" evidence="2"/>
<dbReference type="GO" id="GO:0047570">
    <property type="term" value="F:3-oxoadipate enol-lactonase activity"/>
    <property type="evidence" value="ECO:0007669"/>
    <property type="project" value="UniProtKB-EC"/>
</dbReference>
<dbReference type="EMBL" id="CP002583">
    <property type="protein sequence ID" value="ADZ92849.1"/>
    <property type="molecule type" value="Genomic_DNA"/>
</dbReference>
<dbReference type="PATRIC" id="fig|717774.3.peg.3746"/>
<dbReference type="Proteomes" id="UP000001062">
    <property type="component" value="Chromosome"/>
</dbReference>
<dbReference type="PANTHER" id="PTHR43798">
    <property type="entry name" value="MONOACYLGLYCEROL LIPASE"/>
    <property type="match status" value="1"/>
</dbReference>
<dbReference type="Pfam" id="PF00561">
    <property type="entry name" value="Abhydrolase_1"/>
    <property type="match status" value="1"/>
</dbReference>
<dbReference type="STRING" id="717774.Marme_3636"/>
<dbReference type="RefSeq" id="WP_013662751.1">
    <property type="nucleotide sequence ID" value="NC_015276.1"/>
</dbReference>
<dbReference type="eggNOG" id="COG0596">
    <property type="taxonomic scope" value="Bacteria"/>
</dbReference>
<dbReference type="Gene3D" id="3.40.50.1820">
    <property type="entry name" value="alpha/beta hydrolase"/>
    <property type="match status" value="1"/>
</dbReference>
<reference evidence="2 3" key="1">
    <citation type="journal article" date="2012" name="Stand. Genomic Sci.">
        <title>Complete genome sequence of the melanogenic marine bacterium Marinomonas mediterranea type strain (MMB-1(T)).</title>
        <authorList>
            <person name="Lucas-Elio P."/>
            <person name="Goodwin L."/>
            <person name="Woyke T."/>
            <person name="Pitluck S."/>
            <person name="Nolan M."/>
            <person name="Kyrpides N.C."/>
            <person name="Detter J.C."/>
            <person name="Copeland A."/>
            <person name="Teshima H."/>
            <person name="Bruce D."/>
            <person name="Detter C."/>
            <person name="Tapia R."/>
            <person name="Han S."/>
            <person name="Land M.L."/>
            <person name="Ivanova N."/>
            <person name="Mikhailova N."/>
            <person name="Johnston A.W."/>
            <person name="Sanchez-Amat A."/>
        </authorList>
    </citation>
    <scope>NUCLEOTIDE SEQUENCE [LARGE SCALE GENOMIC DNA]</scope>
    <source>
        <strain evidence="3">ATCC 700492 / JCM 21426 / NBRC 103028 / MMB-1</strain>
    </source>
</reference>
<dbReference type="AlphaFoldDB" id="F2JV91"/>
<dbReference type="PANTHER" id="PTHR43798:SF5">
    <property type="entry name" value="MONOACYLGLYCEROL LIPASE ABHD6"/>
    <property type="match status" value="1"/>
</dbReference>
<keyword evidence="2" id="KW-0378">Hydrolase</keyword>
<dbReference type="InterPro" id="IPR050266">
    <property type="entry name" value="AB_hydrolase_sf"/>
</dbReference>
<gene>
    <name evidence="2" type="ordered locus">Marme_3636</name>
</gene>
<dbReference type="InterPro" id="IPR029058">
    <property type="entry name" value="AB_hydrolase_fold"/>
</dbReference>
<feature type="domain" description="AB hydrolase-1" evidence="1">
    <location>
        <begin position="15"/>
        <end position="128"/>
    </location>
</feature>
<name>F2JV91_MARM1</name>
<proteinExistence type="predicted"/>
<evidence type="ECO:0000259" key="1">
    <source>
        <dbReference type="Pfam" id="PF00561"/>
    </source>
</evidence>
<keyword evidence="3" id="KW-1185">Reference proteome</keyword>
<protein>
    <submittedName>
        <fullName evidence="2">3-oxoadipate enol-lactonase</fullName>
        <ecNumber evidence="2">3.1.1.24</ecNumber>
    </submittedName>
</protein>
<dbReference type="InterPro" id="IPR000639">
    <property type="entry name" value="Epox_hydrolase-like"/>
</dbReference>
<dbReference type="GO" id="GO:0047372">
    <property type="term" value="F:monoacylglycerol lipase activity"/>
    <property type="evidence" value="ECO:0007669"/>
    <property type="project" value="TreeGrafter"/>
</dbReference>
<dbReference type="PRINTS" id="PR00412">
    <property type="entry name" value="EPOXHYDRLASE"/>
</dbReference>
<dbReference type="KEGG" id="mme:Marme_3636"/>
<dbReference type="GO" id="GO:0016020">
    <property type="term" value="C:membrane"/>
    <property type="evidence" value="ECO:0007669"/>
    <property type="project" value="TreeGrafter"/>
</dbReference>
<dbReference type="GO" id="GO:0046464">
    <property type="term" value="P:acylglycerol catabolic process"/>
    <property type="evidence" value="ECO:0007669"/>
    <property type="project" value="TreeGrafter"/>
</dbReference>
<dbReference type="SUPFAM" id="SSF53474">
    <property type="entry name" value="alpha/beta-Hydrolases"/>
    <property type="match status" value="1"/>
</dbReference>
<dbReference type="InterPro" id="IPR000073">
    <property type="entry name" value="AB_hydrolase_1"/>
</dbReference>
<evidence type="ECO:0000313" key="3">
    <source>
        <dbReference type="Proteomes" id="UP000001062"/>
    </source>
</evidence>
<evidence type="ECO:0000313" key="2">
    <source>
        <dbReference type="EMBL" id="ADZ92849.1"/>
    </source>
</evidence>
<dbReference type="OrthoDB" id="9773549at2"/>
<dbReference type="HOGENOM" id="CLU_020336_50_3_6"/>
<organism evidence="2 3">
    <name type="scientific">Marinomonas mediterranea (strain ATCC 700492 / JCM 21426 / NBRC 103028 / MMB-1)</name>
    <dbReference type="NCBI Taxonomy" id="717774"/>
    <lineage>
        <taxon>Bacteria</taxon>
        <taxon>Pseudomonadati</taxon>
        <taxon>Pseudomonadota</taxon>
        <taxon>Gammaproteobacteria</taxon>
        <taxon>Oceanospirillales</taxon>
        <taxon>Oceanospirillaceae</taxon>
        <taxon>Marinomonas</taxon>
    </lineage>
</organism>
<sequence length="260" mass="28275">MNTLFFSIEGNAKNPAIVLGHPLGMNLKAWDSIMPYLVEQFRVIRWDLPGHGLSPAIEKSVESLQVNDLIDPLLAECDALGIDRFHYVGTSIGGMIGQQLVAHHSKRLLSATLTNTGAKIGTSEAWLTRQKTVSETGLPELASTFVARWFSDESVRSNPEIKTHWEGQLSLVDDHSYGLLCAWLGEMDMSSALSSSKQGTPIQLIGGTQDVATTPELMHTLSMLLGVQGVSLLEGIGHVPSVECPKELSADILKFVRQNS</sequence>
<accession>F2JV91</accession>